<dbReference type="PANTHER" id="PTHR19303:SF74">
    <property type="entry name" value="POGO TRANSPOSABLE ELEMENT WITH KRAB DOMAIN"/>
    <property type="match status" value="1"/>
</dbReference>
<dbReference type="Gene3D" id="3.30.40.10">
    <property type="entry name" value="Zinc/RING finger domain, C3HC4 (zinc finger)"/>
    <property type="match status" value="1"/>
</dbReference>
<keyword evidence="4" id="KW-1185">Reference proteome</keyword>
<dbReference type="Gene3D" id="3.30.420.10">
    <property type="entry name" value="Ribonuclease H-like superfamily/Ribonuclease H"/>
    <property type="match status" value="1"/>
</dbReference>
<dbReference type="InterPro" id="IPR036397">
    <property type="entry name" value="RNaseH_sf"/>
</dbReference>
<dbReference type="AlphaFoldDB" id="A0AAV2QMH9"/>
<dbReference type="GO" id="GO:0005634">
    <property type="term" value="C:nucleus"/>
    <property type="evidence" value="ECO:0007669"/>
    <property type="project" value="TreeGrafter"/>
</dbReference>
<name>A0AAV2QMH9_MEGNR</name>
<dbReference type="InterPro" id="IPR011011">
    <property type="entry name" value="Znf_FYVE_PHD"/>
</dbReference>
<evidence type="ECO:0000256" key="1">
    <source>
        <dbReference type="SAM" id="MobiDB-lite"/>
    </source>
</evidence>
<dbReference type="EMBL" id="CAXKWB010009103">
    <property type="protein sequence ID" value="CAL4093466.1"/>
    <property type="molecule type" value="Genomic_DNA"/>
</dbReference>
<reference evidence="3 4" key="1">
    <citation type="submission" date="2024-05" db="EMBL/GenBank/DDBJ databases">
        <authorList>
            <person name="Wallberg A."/>
        </authorList>
    </citation>
    <scope>NUCLEOTIDE SEQUENCE [LARGE SCALE GENOMIC DNA]</scope>
</reference>
<dbReference type="Pfam" id="PF03184">
    <property type="entry name" value="DDE_1"/>
    <property type="match status" value="1"/>
</dbReference>
<gene>
    <name evidence="3" type="ORF">MNOR_LOCUS14871</name>
</gene>
<proteinExistence type="predicted"/>
<dbReference type="Proteomes" id="UP001497623">
    <property type="component" value="Unassembled WGS sequence"/>
</dbReference>
<feature type="compositionally biased region" description="Basic and acidic residues" evidence="1">
    <location>
        <begin position="687"/>
        <end position="703"/>
    </location>
</feature>
<dbReference type="PANTHER" id="PTHR19303">
    <property type="entry name" value="TRANSPOSON"/>
    <property type="match status" value="1"/>
</dbReference>
<feature type="region of interest" description="Disordered" evidence="1">
    <location>
        <begin position="602"/>
        <end position="621"/>
    </location>
</feature>
<feature type="compositionally biased region" description="Low complexity" evidence="1">
    <location>
        <begin position="486"/>
        <end position="496"/>
    </location>
</feature>
<feature type="non-terminal residue" evidence="3">
    <location>
        <position position="1"/>
    </location>
</feature>
<dbReference type="GO" id="GO:0003677">
    <property type="term" value="F:DNA binding"/>
    <property type="evidence" value="ECO:0007669"/>
    <property type="project" value="TreeGrafter"/>
</dbReference>
<feature type="region of interest" description="Disordered" evidence="1">
    <location>
        <begin position="425"/>
        <end position="510"/>
    </location>
</feature>
<feature type="region of interest" description="Disordered" evidence="1">
    <location>
        <begin position="660"/>
        <end position="732"/>
    </location>
</feature>
<feature type="compositionally biased region" description="Basic and acidic residues" evidence="1">
    <location>
        <begin position="660"/>
        <end position="678"/>
    </location>
</feature>
<feature type="compositionally biased region" description="Basic residues" evidence="1">
    <location>
        <begin position="704"/>
        <end position="715"/>
    </location>
</feature>
<dbReference type="InterPro" id="IPR013083">
    <property type="entry name" value="Znf_RING/FYVE/PHD"/>
</dbReference>
<evidence type="ECO:0000313" key="4">
    <source>
        <dbReference type="Proteomes" id="UP001497623"/>
    </source>
</evidence>
<evidence type="ECO:0000313" key="3">
    <source>
        <dbReference type="EMBL" id="CAL4093466.1"/>
    </source>
</evidence>
<accession>A0AAV2QMH9</accession>
<feature type="compositionally biased region" description="Basic and acidic residues" evidence="1">
    <location>
        <begin position="445"/>
        <end position="454"/>
    </location>
</feature>
<dbReference type="InterPro" id="IPR004875">
    <property type="entry name" value="DDE_SF_endonuclease_dom"/>
</dbReference>
<feature type="compositionally biased region" description="Acidic residues" evidence="1">
    <location>
        <begin position="432"/>
        <end position="444"/>
    </location>
</feature>
<dbReference type="SUPFAM" id="SSF57903">
    <property type="entry name" value="FYVE/PHD zinc finger"/>
    <property type="match status" value="1"/>
</dbReference>
<dbReference type="InterPro" id="IPR050863">
    <property type="entry name" value="CenT-Element_Derived"/>
</dbReference>
<feature type="compositionally biased region" description="Polar residues" evidence="1">
    <location>
        <begin position="458"/>
        <end position="467"/>
    </location>
</feature>
<protein>
    <recommendedName>
        <fullName evidence="2">DDE-1 domain-containing protein</fullName>
    </recommendedName>
</protein>
<organism evidence="3 4">
    <name type="scientific">Meganyctiphanes norvegica</name>
    <name type="common">Northern krill</name>
    <name type="synonym">Thysanopoda norvegica</name>
    <dbReference type="NCBI Taxonomy" id="48144"/>
    <lineage>
        <taxon>Eukaryota</taxon>
        <taxon>Metazoa</taxon>
        <taxon>Ecdysozoa</taxon>
        <taxon>Arthropoda</taxon>
        <taxon>Crustacea</taxon>
        <taxon>Multicrustacea</taxon>
        <taxon>Malacostraca</taxon>
        <taxon>Eumalacostraca</taxon>
        <taxon>Eucarida</taxon>
        <taxon>Euphausiacea</taxon>
        <taxon>Euphausiidae</taxon>
        <taxon>Meganyctiphanes</taxon>
    </lineage>
</organism>
<feature type="compositionally biased region" description="Acidic residues" evidence="1">
    <location>
        <begin position="718"/>
        <end position="732"/>
    </location>
</feature>
<sequence>IKRSYTNGIPQSNEHIRKAVKHILDLENRKVFKNGNMPTEGWLRSYALRWNLHTLRPQALDPGRANVTWETIEKWFSQLDTQLGAEGIDINTFFTEANADRIINIDETGTGINATGRIKKIYVGRDTNRAIIERGDKRVVMTAMAACSADGHFFKPMIVFPNKTNKEIEWNSHPDLDDSEWILGHSENGWMEGPLFHTWIQVLNKELIERQTKKPVLVLLDGHTSHVDLIAAEYARDNGILLFALPPHTSHLLQPLDVGFFSSLKSKYAESVAYYSNPPLGSNIKSLGPEISRQNFPLVFMTAWHQAATVANAKAGFRGTGIFPRDLAAINRGKLKARNVPLQVSAPHVAPTIQSEGYLIGRHFGSWACLRSVESLLDPVVIRFYRKIKLSRRSTIEDGMFRVWSAVWDHAHNDETMYKRIRDSGEWNDRDSGEDDMVNGEDDRDNGQYDRDNGDNGEGTSTATSPTLLHPVESQVSPMEVTPTRSSVLSNLNLNNPKSQSPYTPIYSPPQYYHSPSTPVLTIQSPTTIPLSLTPVGYRPFSSPPLEPPVYRHFSSPPLTGNSPLLPLVHNYLKPKPPVSKHPKLSLIPLINILELSPLPVSSKSPSLSQLSQTYTSQPSSSFDILQYPTEMVKDPKKRKIAKKSTKALAINAASELARRRQKLEEDKRKAMEKEEAKKQKKINAAKKKEEQQQKKEERLRKREEKKHKGKRRKVITSEEETEEELEISLESEGEISITENYRCSVCNNSEDEDDEEEMEWVACEICNSWAHKKCEELEYLTKEQLEDYEYNC</sequence>
<evidence type="ECO:0000259" key="2">
    <source>
        <dbReference type="Pfam" id="PF03184"/>
    </source>
</evidence>
<comment type="caution">
    <text evidence="3">The sequence shown here is derived from an EMBL/GenBank/DDBJ whole genome shotgun (WGS) entry which is preliminary data.</text>
</comment>
<feature type="non-terminal residue" evidence="3">
    <location>
        <position position="793"/>
    </location>
</feature>
<feature type="domain" description="DDE-1" evidence="2">
    <location>
        <begin position="138"/>
        <end position="307"/>
    </location>
</feature>